<dbReference type="SUPFAM" id="SSF52317">
    <property type="entry name" value="Class I glutamine amidotransferase-like"/>
    <property type="match status" value="1"/>
</dbReference>
<reference evidence="2 3" key="1">
    <citation type="submission" date="2017-07" db="EMBL/GenBank/DDBJ databases">
        <title>Niveispirillum cyanobacteriorum sp. nov., isolated from cyanobacterial aggregates in a eutrophic lake.</title>
        <authorList>
            <person name="Cai H."/>
        </authorList>
    </citation>
    <scope>NUCLEOTIDE SEQUENCE [LARGE SCALE GENOMIC DNA]</scope>
    <source>
        <strain evidence="3">TH1-14</strain>
    </source>
</reference>
<dbReference type="InterPro" id="IPR029010">
    <property type="entry name" value="ThuA-like"/>
</dbReference>
<feature type="domain" description="ThuA-like" evidence="1">
    <location>
        <begin position="17"/>
        <end position="202"/>
    </location>
</feature>
<dbReference type="AlphaFoldDB" id="A0A255Z5V2"/>
<keyword evidence="3" id="KW-1185">Reference proteome</keyword>
<name>A0A255Z5V2_9PROT</name>
<dbReference type="Pfam" id="PF06283">
    <property type="entry name" value="ThuA"/>
    <property type="match status" value="1"/>
</dbReference>
<evidence type="ECO:0000313" key="2">
    <source>
        <dbReference type="EMBL" id="OYQ36294.1"/>
    </source>
</evidence>
<dbReference type="InterPro" id="IPR029062">
    <property type="entry name" value="Class_I_gatase-like"/>
</dbReference>
<evidence type="ECO:0000259" key="1">
    <source>
        <dbReference type="Pfam" id="PF06283"/>
    </source>
</evidence>
<evidence type="ECO:0000313" key="3">
    <source>
        <dbReference type="Proteomes" id="UP000216998"/>
    </source>
</evidence>
<protein>
    <submittedName>
        <fullName evidence="2">Trehalose utilization</fullName>
    </submittedName>
</protein>
<dbReference type="Proteomes" id="UP000216998">
    <property type="component" value="Unassembled WGS sequence"/>
</dbReference>
<dbReference type="Gene3D" id="3.40.50.880">
    <property type="match status" value="1"/>
</dbReference>
<organism evidence="2 3">
    <name type="scientific">Niveispirillum lacus</name>
    <dbReference type="NCBI Taxonomy" id="1981099"/>
    <lineage>
        <taxon>Bacteria</taxon>
        <taxon>Pseudomonadati</taxon>
        <taxon>Pseudomonadota</taxon>
        <taxon>Alphaproteobacteria</taxon>
        <taxon>Rhodospirillales</taxon>
        <taxon>Azospirillaceae</taxon>
        <taxon>Niveispirillum</taxon>
    </lineage>
</organism>
<comment type="caution">
    <text evidence="2">The sequence shown here is derived from an EMBL/GenBank/DDBJ whole genome shotgun (WGS) entry which is preliminary data.</text>
</comment>
<dbReference type="OrthoDB" id="9785923at2"/>
<sequence length="246" mass="27707">MDVCLIAGGKYHDIDFARLELLKLLAEHEAVRVTVLNDYSDGAAIRAADMLITYTCDIVPDADGVAALRDFLGQGRRWFALHGTNSILHFLEGGKVDCPDCAPEFMEMLGSQFQAHPPIGRFKVKVADKTHGLTQGLRDFFVEDEQYLCRFHPGNHALLTTRFAGVTPEFVHDTWPEQDHMVLYTRPSHGGEVLYLTLGHCRGRFDLRPLADFYPFVERGAWSHPVYYELLRRGIRWGLPAGSSSS</sequence>
<proteinExistence type="predicted"/>
<dbReference type="EMBL" id="NOXU01000023">
    <property type="protein sequence ID" value="OYQ36294.1"/>
    <property type="molecule type" value="Genomic_DNA"/>
</dbReference>
<accession>A0A255Z5V2</accession>
<gene>
    <name evidence="2" type="ORF">CHU95_05630</name>
</gene>